<dbReference type="SUPFAM" id="SSF55785">
    <property type="entry name" value="PYP-like sensor domain (PAS domain)"/>
    <property type="match status" value="1"/>
</dbReference>
<dbReference type="PRINTS" id="PR00344">
    <property type="entry name" value="BCTRLSENSOR"/>
</dbReference>
<dbReference type="InterPro" id="IPR036890">
    <property type="entry name" value="HATPase_C_sf"/>
</dbReference>
<organism evidence="10 11">
    <name type="scientific">Aurantiacibacter spongiae</name>
    <dbReference type="NCBI Taxonomy" id="2488860"/>
    <lineage>
        <taxon>Bacteria</taxon>
        <taxon>Pseudomonadati</taxon>
        <taxon>Pseudomonadota</taxon>
        <taxon>Alphaproteobacteria</taxon>
        <taxon>Sphingomonadales</taxon>
        <taxon>Erythrobacteraceae</taxon>
        <taxon>Aurantiacibacter</taxon>
    </lineage>
</organism>
<feature type="region of interest" description="Disordered" evidence="5">
    <location>
        <begin position="256"/>
        <end position="284"/>
    </location>
</feature>
<dbReference type="FunFam" id="1.10.287.130:FF:000037">
    <property type="entry name" value="Hybrid sensor histidine kinase/response regulator"/>
    <property type="match status" value="1"/>
</dbReference>
<dbReference type="InterPro" id="IPR001789">
    <property type="entry name" value="Sig_transdc_resp-reg_receiver"/>
</dbReference>
<protein>
    <recommendedName>
        <fullName evidence="2">histidine kinase</fullName>
        <ecNumber evidence="2">2.7.13.3</ecNumber>
    </recommendedName>
</protein>
<dbReference type="PANTHER" id="PTHR43065">
    <property type="entry name" value="SENSOR HISTIDINE KINASE"/>
    <property type="match status" value="1"/>
</dbReference>
<evidence type="ECO:0000256" key="6">
    <source>
        <dbReference type="SAM" id="Phobius"/>
    </source>
</evidence>
<dbReference type="GO" id="GO:0000155">
    <property type="term" value="F:phosphorelay sensor kinase activity"/>
    <property type="evidence" value="ECO:0007669"/>
    <property type="project" value="InterPro"/>
</dbReference>
<keyword evidence="6" id="KW-0472">Membrane</keyword>
<dbReference type="PROSITE" id="PS50110">
    <property type="entry name" value="RESPONSE_REGULATORY"/>
    <property type="match status" value="1"/>
</dbReference>
<evidence type="ECO:0000256" key="3">
    <source>
        <dbReference type="ARBA" id="ARBA00022553"/>
    </source>
</evidence>
<dbReference type="InterPro" id="IPR005467">
    <property type="entry name" value="His_kinase_dom"/>
</dbReference>
<proteinExistence type="predicted"/>
<dbReference type="Gene3D" id="3.40.50.2300">
    <property type="match status" value="1"/>
</dbReference>
<dbReference type="InterPro" id="IPR035965">
    <property type="entry name" value="PAS-like_dom_sf"/>
</dbReference>
<dbReference type="PROSITE" id="PS50109">
    <property type="entry name" value="HIS_KIN"/>
    <property type="match status" value="1"/>
</dbReference>
<evidence type="ECO:0000313" key="10">
    <source>
        <dbReference type="EMBL" id="RPF70662.1"/>
    </source>
</evidence>
<keyword evidence="6" id="KW-1133">Transmembrane helix</keyword>
<evidence type="ECO:0000256" key="1">
    <source>
        <dbReference type="ARBA" id="ARBA00000085"/>
    </source>
</evidence>
<keyword evidence="3 4" id="KW-0597">Phosphoprotein</keyword>
<dbReference type="SMART" id="SM00091">
    <property type="entry name" value="PAS"/>
    <property type="match status" value="2"/>
</dbReference>
<feature type="domain" description="Response regulatory" evidence="8">
    <location>
        <begin position="702"/>
        <end position="816"/>
    </location>
</feature>
<dbReference type="InterPro" id="IPR011006">
    <property type="entry name" value="CheY-like_superfamily"/>
</dbReference>
<dbReference type="EC" id="2.7.13.3" evidence="2"/>
<keyword evidence="11" id="KW-1185">Reference proteome</keyword>
<dbReference type="Proteomes" id="UP000275232">
    <property type="component" value="Unassembled WGS sequence"/>
</dbReference>
<dbReference type="SUPFAM" id="SSF52172">
    <property type="entry name" value="CheY-like"/>
    <property type="match status" value="1"/>
</dbReference>
<dbReference type="Gene3D" id="3.30.450.20">
    <property type="entry name" value="PAS domain"/>
    <property type="match status" value="1"/>
</dbReference>
<dbReference type="Pfam" id="PF02518">
    <property type="entry name" value="HATPase_c"/>
    <property type="match status" value="1"/>
</dbReference>
<dbReference type="EMBL" id="RPFZ01000001">
    <property type="protein sequence ID" value="RPF70662.1"/>
    <property type="molecule type" value="Genomic_DNA"/>
</dbReference>
<dbReference type="InterPro" id="IPR003594">
    <property type="entry name" value="HATPase_dom"/>
</dbReference>
<dbReference type="AlphaFoldDB" id="A0A3N5DG63"/>
<dbReference type="SMART" id="SM00388">
    <property type="entry name" value="HisKA"/>
    <property type="match status" value="1"/>
</dbReference>
<dbReference type="PANTHER" id="PTHR43065:SF42">
    <property type="entry name" value="TWO-COMPONENT SENSOR PPRA"/>
    <property type="match status" value="1"/>
</dbReference>
<feature type="transmembrane region" description="Helical" evidence="6">
    <location>
        <begin position="39"/>
        <end position="57"/>
    </location>
</feature>
<keyword evidence="6" id="KW-0812">Transmembrane</keyword>
<dbReference type="InterPro" id="IPR036097">
    <property type="entry name" value="HisK_dim/P_sf"/>
</dbReference>
<dbReference type="Pfam" id="PF00512">
    <property type="entry name" value="HisKA"/>
    <property type="match status" value="1"/>
</dbReference>
<comment type="catalytic activity">
    <reaction evidence="1">
        <text>ATP + protein L-histidine = ADP + protein N-phospho-L-histidine.</text>
        <dbReference type="EC" id="2.7.13.3"/>
    </reaction>
</comment>
<sequence length="826" mass="87639">MNLERSEESRRLVDVLAVAAAVLASITLIQFATGDTTVTLAYAGGLTVLGFIAFMSARARPAPVPATRADTPDWSVTVAAIEQPGLAVAVTDRANRLVCANATFELWFGSSNAPPGLPVDGQSADALARAARTAWRDGHGDGPVGIADEDKSWTAEVVRAGRGDDYLVWRFAPVVRHEPMAGIGKHITGLFGRVLGAAGISVALVSPDGLVRAANPSLARRGLGDENASLAGQEFVRLLRSDDRERIYFAREGSKGSPQTLLQIPLTDPDEAGSDASSDRTEADAPSLMLLIDSGIGLGGWGGESKGQAAQLEALLERLPLGLAATDRDGHFLFANPAFRRAAGLDSRELPPYPSDLVVPRDKTAMSDAVRRYGQGPSSSGDIAVRLTGDPDEPVSMGLAGVRGLGDAAVLLSLADTTEEARLKRQVAQATKMQAVGQLAGGVAHDFNNVLTAIIGYCDLMLLRHTPGDSDYDDIQQIRANSNRAASLTRQLLAFSRQQTLQPETIQLPDILSEVSQLLKRLLGAKITLTTRHDRNLGPVRADPRQLEQVIINLAVNARDAIQASGGGEGAAGTLAFTTRRVEAKDIRRMGSEIIPAGDYTVLVAEDTGGGIRPDIIGKLFEPFFTTKEQGKGTGLGLSTVYGIVKQSGGFIFASNAKAADGGVKGARFTVYLPVHHVTEEEAARAGSLPEESAREWSGGGTILLVEDEDMVRAVAERALTRAGYGVVTASDGDEGLDLVQQGGQFDLVVTDVVMPSMDGPAMAREIRKRSPDTPVLFMSGYAEEQLRGEIDIDNMHFIAKPFSVKQIGEKVEAVLRAAHRSRVDA</sequence>
<dbReference type="InterPro" id="IPR004358">
    <property type="entry name" value="Sig_transdc_His_kin-like_C"/>
</dbReference>
<evidence type="ECO:0000259" key="7">
    <source>
        <dbReference type="PROSITE" id="PS50109"/>
    </source>
</evidence>
<dbReference type="PROSITE" id="PS50112">
    <property type="entry name" value="PAS"/>
    <property type="match status" value="1"/>
</dbReference>
<feature type="domain" description="Histidine kinase" evidence="7">
    <location>
        <begin position="442"/>
        <end position="677"/>
    </location>
</feature>
<evidence type="ECO:0000259" key="9">
    <source>
        <dbReference type="PROSITE" id="PS50112"/>
    </source>
</evidence>
<evidence type="ECO:0000259" key="8">
    <source>
        <dbReference type="PROSITE" id="PS50110"/>
    </source>
</evidence>
<dbReference type="Gene3D" id="1.10.287.130">
    <property type="match status" value="1"/>
</dbReference>
<dbReference type="Gene3D" id="3.30.565.10">
    <property type="entry name" value="Histidine kinase-like ATPase, C-terminal domain"/>
    <property type="match status" value="1"/>
</dbReference>
<dbReference type="OrthoDB" id="9796100at2"/>
<dbReference type="SUPFAM" id="SSF55874">
    <property type="entry name" value="ATPase domain of HSP90 chaperone/DNA topoisomerase II/histidine kinase"/>
    <property type="match status" value="1"/>
</dbReference>
<dbReference type="SUPFAM" id="SSF47384">
    <property type="entry name" value="Homodimeric domain of signal transducing histidine kinase"/>
    <property type="match status" value="1"/>
</dbReference>
<reference evidence="10 11" key="1">
    <citation type="submission" date="2018-11" db="EMBL/GenBank/DDBJ databases">
        <title>Erythrobacter spongiae sp. nov., isolated from a marine sponge.</title>
        <authorList>
            <person name="Zhuang L."/>
            <person name="Luo L."/>
        </authorList>
    </citation>
    <scope>NUCLEOTIDE SEQUENCE [LARGE SCALE GENOMIC DNA]</scope>
    <source>
        <strain evidence="10 11">HN-E23</strain>
    </source>
</reference>
<dbReference type="InterPro" id="IPR003661">
    <property type="entry name" value="HisK_dim/P_dom"/>
</dbReference>
<accession>A0A3N5DG63</accession>
<feature type="domain" description="PAS" evidence="9">
    <location>
        <begin position="308"/>
        <end position="377"/>
    </location>
</feature>
<dbReference type="Pfam" id="PF08448">
    <property type="entry name" value="PAS_4"/>
    <property type="match status" value="1"/>
</dbReference>
<dbReference type="InterPro" id="IPR013656">
    <property type="entry name" value="PAS_4"/>
</dbReference>
<dbReference type="SMART" id="SM00448">
    <property type="entry name" value="REC"/>
    <property type="match status" value="1"/>
</dbReference>
<dbReference type="CDD" id="cd00082">
    <property type="entry name" value="HisKA"/>
    <property type="match status" value="1"/>
</dbReference>
<evidence type="ECO:0000256" key="5">
    <source>
        <dbReference type="SAM" id="MobiDB-lite"/>
    </source>
</evidence>
<evidence type="ECO:0000256" key="4">
    <source>
        <dbReference type="PROSITE-ProRule" id="PRU00169"/>
    </source>
</evidence>
<evidence type="ECO:0000313" key="11">
    <source>
        <dbReference type="Proteomes" id="UP000275232"/>
    </source>
</evidence>
<feature type="transmembrane region" description="Helical" evidence="6">
    <location>
        <begin position="12"/>
        <end position="33"/>
    </location>
</feature>
<dbReference type="InterPro" id="IPR000014">
    <property type="entry name" value="PAS"/>
</dbReference>
<dbReference type="SMART" id="SM00387">
    <property type="entry name" value="HATPase_c"/>
    <property type="match status" value="1"/>
</dbReference>
<name>A0A3N5DG63_9SPHN</name>
<gene>
    <name evidence="10" type="ORF">EG799_02745</name>
</gene>
<dbReference type="RefSeq" id="WP_123878353.1">
    <property type="nucleotide sequence ID" value="NZ_RPFZ01000001.1"/>
</dbReference>
<feature type="modified residue" description="4-aspartylphosphate" evidence="4">
    <location>
        <position position="752"/>
    </location>
</feature>
<dbReference type="Pfam" id="PF00072">
    <property type="entry name" value="Response_reg"/>
    <property type="match status" value="1"/>
</dbReference>
<evidence type="ECO:0000256" key="2">
    <source>
        <dbReference type="ARBA" id="ARBA00012438"/>
    </source>
</evidence>
<comment type="caution">
    <text evidence="10">The sequence shown here is derived from an EMBL/GenBank/DDBJ whole genome shotgun (WGS) entry which is preliminary data.</text>
</comment>